<dbReference type="PROSITE" id="PS00143">
    <property type="entry name" value="INSULINASE"/>
    <property type="match status" value="1"/>
</dbReference>
<dbReference type="Pfam" id="PF00675">
    <property type="entry name" value="Peptidase_M16"/>
    <property type="match status" value="1"/>
</dbReference>
<dbReference type="PANTHER" id="PTHR11851">
    <property type="entry name" value="METALLOPROTEASE"/>
    <property type="match status" value="1"/>
</dbReference>
<dbReference type="GO" id="GO:0046872">
    <property type="term" value="F:metal ion binding"/>
    <property type="evidence" value="ECO:0007669"/>
    <property type="project" value="InterPro"/>
</dbReference>
<organism evidence="7 8">
    <name type="scientific">Desulfovibrio piger</name>
    <dbReference type="NCBI Taxonomy" id="901"/>
    <lineage>
        <taxon>Bacteria</taxon>
        <taxon>Pseudomonadati</taxon>
        <taxon>Thermodesulfobacteriota</taxon>
        <taxon>Desulfovibrionia</taxon>
        <taxon>Desulfovibrionales</taxon>
        <taxon>Desulfovibrionaceae</taxon>
        <taxon>Desulfovibrio</taxon>
    </lineage>
</organism>
<dbReference type="InterPro" id="IPR011249">
    <property type="entry name" value="Metalloenz_LuxS/M16"/>
</dbReference>
<dbReference type="InterPro" id="IPR011765">
    <property type="entry name" value="Pept_M16_N"/>
</dbReference>
<evidence type="ECO:0000259" key="6">
    <source>
        <dbReference type="Pfam" id="PF05193"/>
    </source>
</evidence>
<sequence>MLRIFRHALPILLLGILLLPQLAAAAPQAAPANPSTLGNDTMLVRLKNGLTVYIIRDSRFPLVCTRLYVGTGSANETAGQAGISHVLEHMVFKGTEKRPKGQVARDVESLGGYLNAATSFDKTWYITDMPARHWKTGMDVVKDMAFHPSLDPAELEAEKDVIVSELKGGDDTPTRRLFEDLQVAGLAHTVYGRPIIGFEKTIRAVTADDLRAYIRTWYQPQNMMLLVAGDIDPKAVLAYAEELFGDLKNDTVLPAPAPVQLEGAAGGPRVEVTRGPWNKVYLGIALPAPALGDQRSIDLDVLAYALGGDGTSQFYRKYRYEKQLVDSISVGNMSLNRAGLFYMVAQLDADKVEPFWQEFTRDLAALDAGKITPDVIERARFNYEDGMDRAGETLDGLTSWKATVQFELGGPQGEANVRHALAAVDGARLRQAQDLWLRPDQVRVRVLAPEKAQLPDLDAILQRNWPAPAVERQKAATAVEKAGKREIVDLGQGRTVILQPDRTIPYVSLEILRPGGNALLKPADQGLAQLTAATLTDGCGTRDLDAMERFVAERAASLSASAGVQSFTVSLTGPARFNADYFALLGDLLHKPTFAEKDVRRQADTLKAALVRRQDNPMSFMGSRINGFLFPGGQPYGFDGLGTAENQDRFGPGDVQAFWKQQNAQPWILSVAGDFDREKVLAFARSLPVPTAPAVEVPQPAWGADKRLPLSLPGRQQAHLLLAFHAVPLDHPDAPALMLLESVLSGQSGLLFNKLRDEQGLGYTVTAFYRSLPEAGFMAFYIGTTPRNLDVARQGFSAIIKDIKTELLPAGLLAKGLNRMEGSYYRGRQSLGARADEAAGERLLGQPQDFQKLLLEKAAKVTPEQLRDVARKYLLVDNMYEVTLLP</sequence>
<feature type="chain" id="PRO_5012520954" evidence="4">
    <location>
        <begin position="26"/>
        <end position="886"/>
    </location>
</feature>
<dbReference type="InterPro" id="IPR001431">
    <property type="entry name" value="Pept_M16_Zn_BS"/>
</dbReference>
<evidence type="ECO:0000256" key="1">
    <source>
        <dbReference type="ARBA" id="ARBA00001947"/>
    </source>
</evidence>
<dbReference type="InterPro" id="IPR050361">
    <property type="entry name" value="MPP/UQCRC_Complex"/>
</dbReference>
<evidence type="ECO:0000313" key="8">
    <source>
        <dbReference type="Proteomes" id="UP000186323"/>
    </source>
</evidence>
<dbReference type="Gene3D" id="3.30.830.10">
    <property type="entry name" value="Metalloenzyme, LuxS/M16 peptidase-like"/>
    <property type="match status" value="4"/>
</dbReference>
<feature type="domain" description="Peptidase M16 C-terminal" evidence="6">
    <location>
        <begin position="205"/>
        <end position="381"/>
    </location>
</feature>
<comment type="similarity">
    <text evidence="2 3">Belongs to the peptidase M16 family.</text>
</comment>
<dbReference type="Proteomes" id="UP000186323">
    <property type="component" value="Chromosome I"/>
</dbReference>
<dbReference type="InterPro" id="IPR007863">
    <property type="entry name" value="Peptidase_M16_C"/>
</dbReference>
<name>A0A1K1LBF3_9BACT</name>
<accession>A0A1K1LBF3</accession>
<dbReference type="GO" id="GO:0006508">
    <property type="term" value="P:proteolysis"/>
    <property type="evidence" value="ECO:0007669"/>
    <property type="project" value="InterPro"/>
</dbReference>
<feature type="signal peptide" evidence="4">
    <location>
        <begin position="1"/>
        <end position="25"/>
    </location>
</feature>
<dbReference type="AlphaFoldDB" id="A0A1K1LBF3"/>
<dbReference type="Pfam" id="PF05193">
    <property type="entry name" value="Peptidase_M16_C"/>
    <property type="match status" value="2"/>
</dbReference>
<dbReference type="RefSeq" id="WP_072331697.1">
    <property type="nucleotide sequence ID" value="NZ_JAXXLW010000006.1"/>
</dbReference>
<proteinExistence type="inferred from homology"/>
<feature type="domain" description="Peptidase M16 C-terminal" evidence="6">
    <location>
        <begin position="669"/>
        <end position="816"/>
    </location>
</feature>
<dbReference type="PANTHER" id="PTHR11851:SF49">
    <property type="entry name" value="MITOCHONDRIAL-PROCESSING PEPTIDASE SUBUNIT ALPHA"/>
    <property type="match status" value="1"/>
</dbReference>
<evidence type="ECO:0000256" key="4">
    <source>
        <dbReference type="SAM" id="SignalP"/>
    </source>
</evidence>
<reference evidence="8" key="1">
    <citation type="submission" date="2016-10" db="EMBL/GenBank/DDBJ databases">
        <authorList>
            <person name="Wegmann U."/>
        </authorList>
    </citation>
    <scope>NUCLEOTIDE SEQUENCE [LARGE SCALE GENOMIC DNA]</scope>
</reference>
<keyword evidence="4" id="KW-0732">Signal</keyword>
<evidence type="ECO:0000256" key="3">
    <source>
        <dbReference type="RuleBase" id="RU004447"/>
    </source>
</evidence>
<protein>
    <submittedName>
        <fullName evidence="7">Peptidase, M16 family</fullName>
    </submittedName>
</protein>
<feature type="domain" description="Peptidase M16 N-terminal" evidence="5">
    <location>
        <begin position="62"/>
        <end position="197"/>
    </location>
</feature>
<comment type="cofactor">
    <cofactor evidence="1">
        <name>Zn(2+)</name>
        <dbReference type="ChEBI" id="CHEBI:29105"/>
    </cofactor>
</comment>
<dbReference type="EMBL" id="LT630450">
    <property type="protein sequence ID" value="SFV72023.1"/>
    <property type="molecule type" value="Genomic_DNA"/>
</dbReference>
<evidence type="ECO:0000256" key="2">
    <source>
        <dbReference type="ARBA" id="ARBA00007261"/>
    </source>
</evidence>
<gene>
    <name evidence="7" type="ORF">DESPIGER_0121</name>
</gene>
<evidence type="ECO:0000313" key="7">
    <source>
        <dbReference type="EMBL" id="SFV72023.1"/>
    </source>
</evidence>
<dbReference type="OrthoDB" id="9811314at2"/>
<dbReference type="KEGG" id="dpg:DESPIGER_0121"/>
<dbReference type="GO" id="GO:0004222">
    <property type="term" value="F:metalloendopeptidase activity"/>
    <property type="evidence" value="ECO:0007669"/>
    <property type="project" value="InterPro"/>
</dbReference>
<evidence type="ECO:0000259" key="5">
    <source>
        <dbReference type="Pfam" id="PF00675"/>
    </source>
</evidence>
<keyword evidence="8" id="KW-1185">Reference proteome</keyword>
<dbReference type="SUPFAM" id="SSF63411">
    <property type="entry name" value="LuxS/MPP-like metallohydrolase"/>
    <property type="match status" value="4"/>
</dbReference>